<dbReference type="InterPro" id="IPR027417">
    <property type="entry name" value="P-loop_NTPase"/>
</dbReference>
<sequence>MAVSGLPDGSWWVDDPIDEPGEDLFGRGPFVSRAVALLDQIGSRPSSTVVGLVGPWGSGKTSTIRMIVANLNPDRWGVTWINPWALSGPDAVVTELLGAIRAAVPEKASAGTRVRQQLSRYGALATPALSMVPVVGSAATAMANEAIQRLTDQGTTLGEQADQVRDALLALARPTLVVIDDVDRLQPEQLLAVFRAVRVLGRLPHVHYVLAYDQQTVLDVLSTTPIADKHGARAVAFLEKIVTLRLEQPPVRLEHAESLFNTGCAGALGRASASLSEDAQRRLVEEREALLLRVLTEPRSVARLLTQVDIYLPLVGASEVDFVDFITLTFLRITYPRLYQAIAMHRTALVDATEIAEPSRRRPEFDEEALAQLDVPAAHTGRVADALQRLFPRLTTDPVRSTVAQHRRRGQRRVSDPDYTERYFALTSIIDEISDGSLAQAIRELADGRRGVATEDLTAALRPDLTDAQACSRAARTLRRAASLSAELSGSEAAAVIPYVLDQFDHLRGPAAGGFGPDEEATVWLAALLQQADGKPLPPTALGDPGLLPYLLNAIRMAVPEPADATIANLAAQPPGSSWLADVVQATYEAAWARVQEHTCLGDTAPIEPVSLYISRLESAFGDADVDRRITAAVNDGLPVADLAARLVDIEVAFTSTGTHTRISGFDKAAFLGRIGRHRISAARAQLDSAAAGTRPGALDRADVSWANRRRFAASALIEALDAGITEPGRLLPAPPEEQRHPFTNHRPSLMNDGGEPLDLTLQVAVLLPAGDETPTGAHNGWGPPAGTREEILLAAMRSAPISGWLRARHSDWGIAAEPWAISDANGRHYTTAQSGARAATPGALGMRQALPVRVGAQLITGHAAQSPSQQSLLLTVGIGFHLAELDERHRPAEARARVVPLPAAFTLHGLFELTDALVRCAQTAKALWMQLDDQSPPPETALLHLSLTTAEGLPAVVDLSIYPRRGTAVRNQYFKVYQYRSGSRDIAAAALRDWLSEAGYRHHEQAILDMWDPAP</sequence>
<name>A0ABR6MC39_MICEC</name>
<evidence type="ECO:0000313" key="3">
    <source>
        <dbReference type="Proteomes" id="UP000618986"/>
    </source>
</evidence>
<dbReference type="InterPro" id="IPR003593">
    <property type="entry name" value="AAA+_ATPase"/>
</dbReference>
<dbReference type="Gene3D" id="3.40.50.300">
    <property type="entry name" value="P-loop containing nucleotide triphosphate hydrolases"/>
    <property type="match status" value="1"/>
</dbReference>
<accession>A0ABR6MC39</accession>
<dbReference type="SMART" id="SM00382">
    <property type="entry name" value="AAA"/>
    <property type="match status" value="1"/>
</dbReference>
<dbReference type="RefSeq" id="WP_184682698.1">
    <property type="nucleotide sequence ID" value="NZ_JACHJC010000001.1"/>
</dbReference>
<evidence type="ECO:0000259" key="1">
    <source>
        <dbReference type="SMART" id="SM00382"/>
    </source>
</evidence>
<reference evidence="2 3" key="1">
    <citation type="submission" date="2020-08" db="EMBL/GenBank/DDBJ databases">
        <title>Sequencing the genomes of 1000 actinobacteria strains.</title>
        <authorList>
            <person name="Klenk H.-P."/>
        </authorList>
    </citation>
    <scope>NUCLEOTIDE SEQUENCE [LARGE SCALE GENOMIC DNA]</scope>
    <source>
        <strain evidence="2 3">DSM 43036</strain>
    </source>
</reference>
<dbReference type="EMBL" id="JACHJC010000001">
    <property type="protein sequence ID" value="MBB5111937.1"/>
    <property type="molecule type" value="Genomic_DNA"/>
</dbReference>
<keyword evidence="3" id="KW-1185">Reference proteome</keyword>
<dbReference type="Pfam" id="PF07693">
    <property type="entry name" value="KAP_NTPase"/>
    <property type="match status" value="1"/>
</dbReference>
<dbReference type="GeneID" id="300292364"/>
<comment type="caution">
    <text evidence="2">The sequence shown here is derived from an EMBL/GenBank/DDBJ whole genome shotgun (WGS) entry which is preliminary data.</text>
</comment>
<feature type="domain" description="AAA+ ATPase" evidence="1">
    <location>
        <begin position="46"/>
        <end position="247"/>
    </location>
</feature>
<dbReference type="InterPro" id="IPR011646">
    <property type="entry name" value="KAP_P-loop"/>
</dbReference>
<evidence type="ECO:0000313" key="2">
    <source>
        <dbReference type="EMBL" id="MBB5111937.1"/>
    </source>
</evidence>
<organism evidence="2 3">
    <name type="scientific">Micromonospora echinospora</name>
    <name type="common">Micromonospora purpurea</name>
    <dbReference type="NCBI Taxonomy" id="1877"/>
    <lineage>
        <taxon>Bacteria</taxon>
        <taxon>Bacillati</taxon>
        <taxon>Actinomycetota</taxon>
        <taxon>Actinomycetes</taxon>
        <taxon>Micromonosporales</taxon>
        <taxon>Micromonosporaceae</taxon>
        <taxon>Micromonospora</taxon>
    </lineage>
</organism>
<protein>
    <recommendedName>
        <fullName evidence="1">AAA+ ATPase domain-containing protein</fullName>
    </recommendedName>
</protein>
<dbReference type="Proteomes" id="UP000618986">
    <property type="component" value="Unassembled WGS sequence"/>
</dbReference>
<proteinExistence type="predicted"/>
<dbReference type="SUPFAM" id="SSF52540">
    <property type="entry name" value="P-loop containing nucleoside triphosphate hydrolases"/>
    <property type="match status" value="1"/>
</dbReference>
<gene>
    <name evidence="2" type="ORF">FHU28_001776</name>
</gene>